<evidence type="ECO:0008006" key="3">
    <source>
        <dbReference type="Google" id="ProtNLM"/>
    </source>
</evidence>
<proteinExistence type="predicted"/>
<comment type="caution">
    <text evidence="1">The sequence shown here is derived from an EMBL/GenBank/DDBJ whole genome shotgun (WGS) entry which is preliminary data.</text>
</comment>
<evidence type="ECO:0000313" key="1">
    <source>
        <dbReference type="EMBL" id="RJX37957.1"/>
    </source>
</evidence>
<evidence type="ECO:0000313" key="2">
    <source>
        <dbReference type="Proteomes" id="UP000267798"/>
    </source>
</evidence>
<accession>A0A3A6PBT9</accession>
<organism evidence="1 2">
    <name type="scientific">Paenibacillus pinisoli</name>
    <dbReference type="NCBI Taxonomy" id="1276110"/>
    <lineage>
        <taxon>Bacteria</taxon>
        <taxon>Bacillati</taxon>
        <taxon>Bacillota</taxon>
        <taxon>Bacilli</taxon>
        <taxon>Bacillales</taxon>
        <taxon>Paenibacillaceae</taxon>
        <taxon>Paenibacillus</taxon>
    </lineage>
</organism>
<dbReference type="SUPFAM" id="SSF52833">
    <property type="entry name" value="Thioredoxin-like"/>
    <property type="match status" value="1"/>
</dbReference>
<protein>
    <recommendedName>
        <fullName evidence="3">Thioredoxin domain-containing protein</fullName>
    </recommendedName>
</protein>
<reference evidence="1 2" key="1">
    <citation type="submission" date="2018-09" db="EMBL/GenBank/DDBJ databases">
        <title>Paenibacillus aracenensis nov. sp. isolated from a cave in southern Spain.</title>
        <authorList>
            <person name="Jurado V."/>
            <person name="Gutierrez-Patricio S."/>
            <person name="Gonzalez-Pimentel J.L."/>
            <person name="Miller A.Z."/>
            <person name="Laiz L."/>
            <person name="Saiz-Jimenez C."/>
        </authorList>
    </citation>
    <scope>NUCLEOTIDE SEQUENCE [LARGE SCALE GENOMIC DNA]</scope>
    <source>
        <strain evidence="1 2">JCM 19203</strain>
    </source>
</reference>
<dbReference type="EMBL" id="QXQB01000004">
    <property type="protein sequence ID" value="RJX37957.1"/>
    <property type="molecule type" value="Genomic_DNA"/>
</dbReference>
<sequence length="143" mass="16559">MGKINFKELFQRNSQLNHEYEIGDYFPDSITLLRPNHENPVLLGYISLTCKSCVDMLPALITEFKQFPGDVQLYTDGHNEENEELSRHFKPGFPILYLSAIEQKDIHKVFATPFVYRLDSNRMIEGSGVIHSIDDLDRIINQN</sequence>
<dbReference type="OrthoDB" id="2738084at2"/>
<dbReference type="RefSeq" id="WP_120112760.1">
    <property type="nucleotide sequence ID" value="NZ_QXQB01000004.1"/>
</dbReference>
<dbReference type="AlphaFoldDB" id="A0A3A6PBT9"/>
<name>A0A3A6PBT9_9BACL</name>
<keyword evidence="2" id="KW-1185">Reference proteome</keyword>
<dbReference type="InterPro" id="IPR036249">
    <property type="entry name" value="Thioredoxin-like_sf"/>
</dbReference>
<dbReference type="Proteomes" id="UP000267798">
    <property type="component" value="Unassembled WGS sequence"/>
</dbReference>
<gene>
    <name evidence="1" type="ORF">D3P09_17905</name>
</gene>